<dbReference type="OrthoDB" id="6539417at2"/>
<dbReference type="AlphaFoldDB" id="A0A2T7B4S2"/>
<protein>
    <submittedName>
        <fullName evidence="1">Uncharacterized protein</fullName>
    </submittedName>
</protein>
<gene>
    <name evidence="1" type="ORF">BS411_10765</name>
</gene>
<dbReference type="Pfam" id="PF19925">
    <property type="entry name" value="DUF6388"/>
    <property type="match status" value="1"/>
</dbReference>
<proteinExistence type="predicted"/>
<dbReference type="EMBL" id="MSAG01000017">
    <property type="protein sequence ID" value="PUX22006.1"/>
    <property type="molecule type" value="Genomic_DNA"/>
</dbReference>
<comment type="caution">
    <text evidence="1">The sequence shown here is derived from an EMBL/GenBank/DDBJ whole genome shotgun (WGS) entry which is preliminary data.</text>
</comment>
<dbReference type="RefSeq" id="WP_075198450.1">
    <property type="nucleotide sequence ID" value="NZ_CP187984.1"/>
</dbReference>
<reference evidence="1" key="1">
    <citation type="submission" date="2016-12" db="EMBL/GenBank/DDBJ databases">
        <title>Analysis of the Molecular Diversity Among Cronobacter Species Isolated from Filth Flies Using a Pan Genomic DNA Microarray.</title>
        <authorList>
            <person name="Pava-Ripoll M."/>
            <person name="Tall B."/>
            <person name="Farber J."/>
            <person name="Fanning S."/>
            <person name="Lehner A."/>
            <person name="Stephan R."/>
            <person name="Pagotto F."/>
            <person name="Iverson C."/>
            <person name="Ziobro G."/>
            <person name="Miller A."/>
            <person name="Pearson R."/>
            <person name="Yan Q."/>
            <person name="Kim M."/>
            <person name="Jeong S."/>
            <person name="Park J."/>
            <person name="Jun S."/>
            <person name="Choi H."/>
            <person name="Chung T."/>
            <person name="Yoo Y."/>
            <person name="Park E."/>
            <person name="Hwang S."/>
            <person name="Lee B."/>
            <person name="Sathyamoorthy V."/>
            <person name="Carter L."/>
            <person name="Mammel M."/>
            <person name="Jackson S."/>
            <person name="Kothary M."/>
            <person name="Patel I."/>
            <person name="Grim C."/>
            <person name="Gopinath G."/>
            <person name="Gangiredla J."/>
            <person name="Chase H."/>
        </authorList>
    </citation>
    <scope>NUCLEOTIDE SEQUENCE [LARGE SCALE GENOMIC DNA]</scope>
    <source>
        <strain evidence="1">MOD1-Sh41s</strain>
    </source>
</reference>
<sequence length="97" mass="11487">MKDYYQIDLDQFIKNNPDLYYLARKEAGIHSEAIGLTIPEFVEYKMKEAHSKSLREKGVQDPFEYYVDKHESDSELALKIINERRQKINDFLGIDDN</sequence>
<dbReference type="InterPro" id="IPR045662">
    <property type="entry name" value="DUF6388"/>
</dbReference>
<organism evidence="1">
    <name type="scientific">Cronobacter turicensis</name>
    <dbReference type="NCBI Taxonomy" id="413502"/>
    <lineage>
        <taxon>Bacteria</taxon>
        <taxon>Pseudomonadati</taxon>
        <taxon>Pseudomonadota</taxon>
        <taxon>Gammaproteobacteria</taxon>
        <taxon>Enterobacterales</taxon>
        <taxon>Enterobacteriaceae</taxon>
        <taxon>Cronobacter</taxon>
    </lineage>
</organism>
<accession>A0A2T7B4S2</accession>
<evidence type="ECO:0000313" key="1">
    <source>
        <dbReference type="EMBL" id="PUX22006.1"/>
    </source>
</evidence>
<name>A0A2T7B4S2_9ENTR</name>